<proteinExistence type="predicted"/>
<comment type="caution">
    <text evidence="1">The sequence shown here is derived from an EMBL/GenBank/DDBJ whole genome shotgun (WGS) entry which is preliminary data.</text>
</comment>
<protein>
    <recommendedName>
        <fullName evidence="3">DNA-binding response regulator</fullName>
    </recommendedName>
</protein>
<evidence type="ECO:0000313" key="2">
    <source>
        <dbReference type="Proteomes" id="UP001229346"/>
    </source>
</evidence>
<sequence>MKYDCLIVDDEEVLAETTSEYFNMFDIQSDYVTSARRLA</sequence>
<reference evidence="1 2" key="1">
    <citation type="submission" date="2023-07" db="EMBL/GenBank/DDBJ databases">
        <title>Sorghum-associated microbial communities from plants grown in Nebraska, USA.</title>
        <authorList>
            <person name="Schachtman D."/>
        </authorList>
    </citation>
    <scope>NUCLEOTIDE SEQUENCE [LARGE SCALE GENOMIC DNA]</scope>
    <source>
        <strain evidence="1 2">CC482</strain>
    </source>
</reference>
<evidence type="ECO:0008006" key="3">
    <source>
        <dbReference type="Google" id="ProtNLM"/>
    </source>
</evidence>
<evidence type="ECO:0000313" key="1">
    <source>
        <dbReference type="EMBL" id="MDQ0115854.1"/>
    </source>
</evidence>
<dbReference type="Proteomes" id="UP001229346">
    <property type="component" value="Unassembled WGS sequence"/>
</dbReference>
<name>A0ABT9UCA7_PAEHA</name>
<keyword evidence="2" id="KW-1185">Reference proteome</keyword>
<accession>A0ABT9UCA7</accession>
<dbReference type="EMBL" id="JAUSSU010000013">
    <property type="protein sequence ID" value="MDQ0115854.1"/>
    <property type="molecule type" value="Genomic_DNA"/>
</dbReference>
<organism evidence="1 2">
    <name type="scientific">Paenibacillus harenae</name>
    <dbReference type="NCBI Taxonomy" id="306543"/>
    <lineage>
        <taxon>Bacteria</taxon>
        <taxon>Bacillati</taxon>
        <taxon>Bacillota</taxon>
        <taxon>Bacilli</taxon>
        <taxon>Bacillales</taxon>
        <taxon>Paenibacillaceae</taxon>
        <taxon>Paenibacillus</taxon>
    </lineage>
</organism>
<gene>
    <name evidence="1" type="ORF">J2T15_005322</name>
</gene>